<proteinExistence type="predicted"/>
<sequence>MGLVVYLDTILIPLSFFITVGYHAYLWHSFKTKPSLTTFGINALKRRAWFLDIKDGNDKKGMLAVQSLRNTLMGTILTASIAILVVLSLAALLNNAFNVAHLFGINPIFGSQSTKIFSLKYGSAALFLSISFLFGSMAIGFLIDANFMVNNVSTELSSSFSSSVNTTETIFEKGFVLALVSNRMLCISFPLMLWMLGPLPVWLSTLALLWGLYQLDFVGRLNKHCNKQSL</sequence>
<dbReference type="AlphaFoldDB" id="A0A2P5FBG5"/>
<keyword evidence="1" id="KW-0472">Membrane</keyword>
<reference evidence="3" key="1">
    <citation type="submission" date="2016-06" db="EMBL/GenBank/DDBJ databases">
        <title>Parallel loss of symbiosis genes in relatives of nitrogen-fixing non-legume Parasponia.</title>
        <authorList>
            <person name="Van Velzen R."/>
            <person name="Holmer R."/>
            <person name="Bu F."/>
            <person name="Rutten L."/>
            <person name="Van Zeijl A."/>
            <person name="Liu W."/>
            <person name="Santuari L."/>
            <person name="Cao Q."/>
            <person name="Sharma T."/>
            <person name="Shen D."/>
            <person name="Roswanjaya Y."/>
            <person name="Wardhani T."/>
            <person name="Kalhor M.S."/>
            <person name="Jansen J."/>
            <person name="Van den Hoogen J."/>
            <person name="Gungor B."/>
            <person name="Hartog M."/>
            <person name="Hontelez J."/>
            <person name="Verver J."/>
            <person name="Yang W.-C."/>
            <person name="Schijlen E."/>
            <person name="Repin R."/>
            <person name="Schilthuizen M."/>
            <person name="Schranz E."/>
            <person name="Heidstra R."/>
            <person name="Miyata K."/>
            <person name="Fedorova E."/>
            <person name="Kohlen W."/>
            <person name="Bisseling T."/>
            <person name="Smit S."/>
            <person name="Geurts R."/>
        </authorList>
    </citation>
    <scope>NUCLEOTIDE SEQUENCE [LARGE SCALE GENOMIC DNA]</scope>
    <source>
        <strain evidence="3">cv. RG33-2</strain>
    </source>
</reference>
<feature type="transmembrane region" description="Helical" evidence="1">
    <location>
        <begin position="121"/>
        <end position="143"/>
    </location>
</feature>
<evidence type="ECO:0000313" key="3">
    <source>
        <dbReference type="Proteomes" id="UP000237000"/>
    </source>
</evidence>
<dbReference type="InParanoid" id="A0A2P5FBG5"/>
<dbReference type="PANTHER" id="PTHR31881:SF21">
    <property type="entry name" value="CASP-LIKE PROTEIN"/>
    <property type="match status" value="1"/>
</dbReference>
<dbReference type="EMBL" id="JXTC01000046">
    <property type="protein sequence ID" value="PON95118.1"/>
    <property type="molecule type" value="Genomic_DNA"/>
</dbReference>
<evidence type="ECO:0000313" key="2">
    <source>
        <dbReference type="EMBL" id="PON95118.1"/>
    </source>
</evidence>
<feature type="transmembrane region" description="Helical" evidence="1">
    <location>
        <begin position="6"/>
        <end position="27"/>
    </location>
</feature>
<evidence type="ECO:0008006" key="4">
    <source>
        <dbReference type="Google" id="ProtNLM"/>
    </source>
</evidence>
<dbReference type="OrthoDB" id="761598at2759"/>
<keyword evidence="1" id="KW-0812">Transmembrane</keyword>
<evidence type="ECO:0000256" key="1">
    <source>
        <dbReference type="SAM" id="Phobius"/>
    </source>
</evidence>
<feature type="transmembrane region" description="Helical" evidence="1">
    <location>
        <begin position="191"/>
        <end position="213"/>
    </location>
</feature>
<dbReference type="PANTHER" id="PTHR31881">
    <property type="match status" value="1"/>
</dbReference>
<protein>
    <recommendedName>
        <fullName evidence="4">DUF599 domain-containing protein</fullName>
    </recommendedName>
</protein>
<dbReference type="Proteomes" id="UP000237000">
    <property type="component" value="Unassembled WGS sequence"/>
</dbReference>
<dbReference type="InterPro" id="IPR006747">
    <property type="entry name" value="DUF599"/>
</dbReference>
<keyword evidence="1" id="KW-1133">Transmembrane helix</keyword>
<dbReference type="Pfam" id="PF04654">
    <property type="entry name" value="DUF599"/>
    <property type="match status" value="1"/>
</dbReference>
<feature type="transmembrane region" description="Helical" evidence="1">
    <location>
        <begin position="72"/>
        <end position="93"/>
    </location>
</feature>
<accession>A0A2P5FBG5</accession>
<keyword evidence="3" id="KW-1185">Reference proteome</keyword>
<dbReference type="FunCoup" id="A0A2P5FBG5">
    <property type="interactions" value="1"/>
</dbReference>
<gene>
    <name evidence="2" type="ORF">TorRG33x02_090100</name>
</gene>
<comment type="caution">
    <text evidence="2">The sequence shown here is derived from an EMBL/GenBank/DDBJ whole genome shotgun (WGS) entry which is preliminary data.</text>
</comment>
<name>A0A2P5FBG5_TREOI</name>
<organism evidence="2 3">
    <name type="scientific">Trema orientale</name>
    <name type="common">Charcoal tree</name>
    <name type="synonym">Celtis orientalis</name>
    <dbReference type="NCBI Taxonomy" id="63057"/>
    <lineage>
        <taxon>Eukaryota</taxon>
        <taxon>Viridiplantae</taxon>
        <taxon>Streptophyta</taxon>
        <taxon>Embryophyta</taxon>
        <taxon>Tracheophyta</taxon>
        <taxon>Spermatophyta</taxon>
        <taxon>Magnoliopsida</taxon>
        <taxon>eudicotyledons</taxon>
        <taxon>Gunneridae</taxon>
        <taxon>Pentapetalae</taxon>
        <taxon>rosids</taxon>
        <taxon>fabids</taxon>
        <taxon>Rosales</taxon>
        <taxon>Cannabaceae</taxon>
        <taxon>Trema</taxon>
    </lineage>
</organism>